<comment type="caution">
    <text evidence="1">The sequence shown here is derived from an EMBL/GenBank/DDBJ whole genome shotgun (WGS) entry which is preliminary data.</text>
</comment>
<organism evidence="1 2">
    <name type="scientific">Grus japonensis</name>
    <name type="common">Japanese crane</name>
    <name type="synonym">Red-crowned crane</name>
    <dbReference type="NCBI Taxonomy" id="30415"/>
    <lineage>
        <taxon>Eukaryota</taxon>
        <taxon>Metazoa</taxon>
        <taxon>Chordata</taxon>
        <taxon>Craniata</taxon>
        <taxon>Vertebrata</taxon>
        <taxon>Euteleostomi</taxon>
        <taxon>Archelosauria</taxon>
        <taxon>Archosauria</taxon>
        <taxon>Dinosauria</taxon>
        <taxon>Saurischia</taxon>
        <taxon>Theropoda</taxon>
        <taxon>Coelurosauria</taxon>
        <taxon>Aves</taxon>
        <taxon>Neognathae</taxon>
        <taxon>Neoaves</taxon>
        <taxon>Gruiformes</taxon>
        <taxon>Gruidae</taxon>
        <taxon>Grus</taxon>
    </lineage>
</organism>
<dbReference type="EMBL" id="BAAFJT010000040">
    <property type="protein sequence ID" value="GAB0204306.1"/>
    <property type="molecule type" value="Genomic_DNA"/>
</dbReference>
<evidence type="ECO:0000313" key="1">
    <source>
        <dbReference type="EMBL" id="GAB0204306.1"/>
    </source>
</evidence>
<protein>
    <submittedName>
        <fullName evidence="1">Mitochondrial enolase superfamily member 1</fullName>
    </submittedName>
</protein>
<reference evidence="1 2" key="1">
    <citation type="submission" date="2024-06" db="EMBL/GenBank/DDBJ databases">
        <title>The draft genome of Grus japonensis, version 3.</title>
        <authorList>
            <person name="Nabeshima K."/>
            <person name="Suzuki S."/>
            <person name="Onuma M."/>
        </authorList>
    </citation>
    <scope>NUCLEOTIDE SEQUENCE [LARGE SCALE GENOMIC DNA]</scope>
    <source>
        <strain evidence="1 2">451A</strain>
    </source>
</reference>
<accession>A0ABC9Y3K8</accession>
<gene>
    <name evidence="1" type="ORF">GRJ2_002896200</name>
</gene>
<proteinExistence type="predicted"/>
<name>A0ABC9Y3K8_GRUJA</name>
<evidence type="ECO:0000313" key="2">
    <source>
        <dbReference type="Proteomes" id="UP001623348"/>
    </source>
</evidence>
<sequence length="110" mass="12737">MGRQGRGVALYLREQLECMELYLGMHEDQTESLRVRIKERTAKGGIIVYMNDKKVTKSSQNGFKEKSCLTNLKNIYDEMTSLEDKGRAVYIVYLDFSKAFDTVSHKIFID</sequence>
<dbReference type="AlphaFoldDB" id="A0ABC9Y3K8"/>
<keyword evidence="2" id="KW-1185">Reference proteome</keyword>
<dbReference type="Proteomes" id="UP001623348">
    <property type="component" value="Unassembled WGS sequence"/>
</dbReference>